<organism evidence="3 4">
    <name type="scientific">Neurospora tetraspora</name>
    <dbReference type="NCBI Taxonomy" id="94610"/>
    <lineage>
        <taxon>Eukaryota</taxon>
        <taxon>Fungi</taxon>
        <taxon>Dikarya</taxon>
        <taxon>Ascomycota</taxon>
        <taxon>Pezizomycotina</taxon>
        <taxon>Sordariomycetes</taxon>
        <taxon>Sordariomycetidae</taxon>
        <taxon>Sordariales</taxon>
        <taxon>Sordariaceae</taxon>
        <taxon>Neurospora</taxon>
    </lineage>
</organism>
<feature type="chain" id="PRO_5042094407" evidence="2">
    <location>
        <begin position="20"/>
        <end position="455"/>
    </location>
</feature>
<feature type="region of interest" description="Disordered" evidence="1">
    <location>
        <begin position="385"/>
        <end position="409"/>
    </location>
</feature>
<feature type="region of interest" description="Disordered" evidence="1">
    <location>
        <begin position="191"/>
        <end position="283"/>
    </location>
</feature>
<name>A0AAE0J099_9PEZI</name>
<dbReference type="GeneID" id="87862976"/>
<protein>
    <submittedName>
        <fullName evidence="3">Uncharacterized protein</fullName>
    </submittedName>
</protein>
<keyword evidence="2" id="KW-0732">Signal</keyword>
<feature type="compositionally biased region" description="Low complexity" evidence="1">
    <location>
        <begin position="273"/>
        <end position="283"/>
    </location>
</feature>
<sequence>MNFIYYLLPITGLLEIAWSASPNDAGSSERESYEGLGYDEGNDLLFEPNDVGRDTGNDFLGGGFSDQTTHASSFSSANLSLNEQGGNLHIPPEVVPGDDSRSGQDEVASPNDDANAGLDDGDLVQYLSEGAEYYEFAATGTPNSISANQNSISINNSISSDNTVSSDDTVNNDRANFGVDHSELSICHEEVSQIPDSGNPVRDTSVESDPFADEQGFDMPFASQLPSNGVEVGSSPEQLGTNTQNPLEISDNDVEDGFNDPHMPGSPADKNYPSTTATRPTSRTFDFHNTEAPVYVSHVEVELVVPAPRKAIIPVVALCCYIGGGPTPNVLDEKCVEKGRVQRARRAAAAAAEANGGQSDAQQDDMTNGEASLADEGHREAQVGAAGLDAPSTVSQNKRGASTMAGNEDVGDWRPQARWHTCSGIISCLWSRRDVIGVSCEIDDPTEVEDDEDFW</sequence>
<comment type="caution">
    <text evidence="3">The sequence shown here is derived from an EMBL/GenBank/DDBJ whole genome shotgun (WGS) entry which is preliminary data.</text>
</comment>
<reference evidence="3" key="2">
    <citation type="submission" date="2023-06" db="EMBL/GenBank/DDBJ databases">
        <authorList>
            <consortium name="Lawrence Berkeley National Laboratory"/>
            <person name="Haridas S."/>
            <person name="Hensen N."/>
            <person name="Bonometti L."/>
            <person name="Westerberg I."/>
            <person name="Brannstrom I.O."/>
            <person name="Guillou S."/>
            <person name="Cros-Aarteil S."/>
            <person name="Calhoun S."/>
            <person name="Kuo A."/>
            <person name="Mondo S."/>
            <person name="Pangilinan J."/>
            <person name="Riley R."/>
            <person name="Labutti K."/>
            <person name="Andreopoulos B."/>
            <person name="Lipzen A."/>
            <person name="Chen C."/>
            <person name="Yanf M."/>
            <person name="Daum C."/>
            <person name="Ng V."/>
            <person name="Clum A."/>
            <person name="Steindorff A."/>
            <person name="Ohm R."/>
            <person name="Martin F."/>
            <person name="Silar P."/>
            <person name="Natvig D."/>
            <person name="Lalanne C."/>
            <person name="Gautier V."/>
            <person name="Ament-Velasquez S.L."/>
            <person name="Kruys A."/>
            <person name="Hutchinson M.I."/>
            <person name="Powell A.J."/>
            <person name="Barry K."/>
            <person name="Miller A.N."/>
            <person name="Grigoriev I.V."/>
            <person name="Debuchy R."/>
            <person name="Gladieux P."/>
            <person name="Thoren M.H."/>
            <person name="Johannesson H."/>
        </authorList>
    </citation>
    <scope>NUCLEOTIDE SEQUENCE</scope>
    <source>
        <strain evidence="3">CBS 560.94</strain>
    </source>
</reference>
<gene>
    <name evidence="3" type="ORF">B0H65DRAFT_446871</name>
</gene>
<feature type="signal peptide" evidence="2">
    <location>
        <begin position="1"/>
        <end position="19"/>
    </location>
</feature>
<dbReference type="RefSeq" id="XP_062676764.1">
    <property type="nucleotide sequence ID" value="XM_062825822.1"/>
</dbReference>
<feature type="compositionally biased region" description="Polar residues" evidence="1">
    <location>
        <begin position="235"/>
        <end position="247"/>
    </location>
</feature>
<accession>A0AAE0J099</accession>
<evidence type="ECO:0000313" key="3">
    <source>
        <dbReference type="EMBL" id="KAK3334598.1"/>
    </source>
</evidence>
<feature type="region of interest" description="Disordered" evidence="1">
    <location>
        <begin position="347"/>
        <end position="372"/>
    </location>
</feature>
<dbReference type="EMBL" id="JAUEPP010000010">
    <property type="protein sequence ID" value="KAK3334598.1"/>
    <property type="molecule type" value="Genomic_DNA"/>
</dbReference>
<feature type="region of interest" description="Disordered" evidence="1">
    <location>
        <begin position="82"/>
        <end position="120"/>
    </location>
</feature>
<evidence type="ECO:0000313" key="4">
    <source>
        <dbReference type="Proteomes" id="UP001278500"/>
    </source>
</evidence>
<evidence type="ECO:0000256" key="2">
    <source>
        <dbReference type="SAM" id="SignalP"/>
    </source>
</evidence>
<proteinExistence type="predicted"/>
<evidence type="ECO:0000256" key="1">
    <source>
        <dbReference type="SAM" id="MobiDB-lite"/>
    </source>
</evidence>
<keyword evidence="4" id="KW-1185">Reference proteome</keyword>
<dbReference type="AlphaFoldDB" id="A0AAE0J099"/>
<feature type="compositionally biased region" description="Polar residues" evidence="1">
    <location>
        <begin position="356"/>
        <end position="370"/>
    </location>
</feature>
<dbReference type="Proteomes" id="UP001278500">
    <property type="component" value="Unassembled WGS sequence"/>
</dbReference>
<reference evidence="3" key="1">
    <citation type="journal article" date="2023" name="Mol. Phylogenet. Evol.">
        <title>Genome-scale phylogeny and comparative genomics of the fungal order Sordariales.</title>
        <authorList>
            <person name="Hensen N."/>
            <person name="Bonometti L."/>
            <person name="Westerberg I."/>
            <person name="Brannstrom I.O."/>
            <person name="Guillou S."/>
            <person name="Cros-Aarteil S."/>
            <person name="Calhoun S."/>
            <person name="Haridas S."/>
            <person name="Kuo A."/>
            <person name="Mondo S."/>
            <person name="Pangilinan J."/>
            <person name="Riley R."/>
            <person name="LaButti K."/>
            <person name="Andreopoulos B."/>
            <person name="Lipzen A."/>
            <person name="Chen C."/>
            <person name="Yan M."/>
            <person name="Daum C."/>
            <person name="Ng V."/>
            <person name="Clum A."/>
            <person name="Steindorff A."/>
            <person name="Ohm R.A."/>
            <person name="Martin F."/>
            <person name="Silar P."/>
            <person name="Natvig D.O."/>
            <person name="Lalanne C."/>
            <person name="Gautier V."/>
            <person name="Ament-Velasquez S.L."/>
            <person name="Kruys A."/>
            <person name="Hutchinson M.I."/>
            <person name="Powell A.J."/>
            <person name="Barry K."/>
            <person name="Miller A.N."/>
            <person name="Grigoriev I.V."/>
            <person name="Debuchy R."/>
            <person name="Gladieux P."/>
            <person name="Hiltunen Thoren M."/>
            <person name="Johannesson H."/>
        </authorList>
    </citation>
    <scope>NUCLEOTIDE SEQUENCE</scope>
    <source>
        <strain evidence="3">CBS 560.94</strain>
    </source>
</reference>